<name>A0A0E9XJB7_ANGAN</name>
<reference evidence="1" key="1">
    <citation type="submission" date="2014-11" db="EMBL/GenBank/DDBJ databases">
        <authorList>
            <person name="Amaro Gonzalez C."/>
        </authorList>
    </citation>
    <scope>NUCLEOTIDE SEQUENCE</scope>
</reference>
<sequence length="25" mass="3220">MRDYLFYMAEKFMIFMTRGYKNFCI</sequence>
<protein>
    <submittedName>
        <fullName evidence="1">Uncharacterized protein</fullName>
    </submittedName>
</protein>
<reference evidence="1" key="2">
    <citation type="journal article" date="2015" name="Fish Shellfish Immunol.">
        <title>Early steps in the European eel (Anguilla anguilla)-Vibrio vulnificus interaction in the gills: Role of the RtxA13 toxin.</title>
        <authorList>
            <person name="Callol A."/>
            <person name="Pajuelo D."/>
            <person name="Ebbesson L."/>
            <person name="Teles M."/>
            <person name="MacKenzie S."/>
            <person name="Amaro C."/>
        </authorList>
    </citation>
    <scope>NUCLEOTIDE SEQUENCE</scope>
</reference>
<evidence type="ECO:0000313" key="1">
    <source>
        <dbReference type="EMBL" id="JAI01931.1"/>
    </source>
</evidence>
<organism evidence="1">
    <name type="scientific">Anguilla anguilla</name>
    <name type="common">European freshwater eel</name>
    <name type="synonym">Muraena anguilla</name>
    <dbReference type="NCBI Taxonomy" id="7936"/>
    <lineage>
        <taxon>Eukaryota</taxon>
        <taxon>Metazoa</taxon>
        <taxon>Chordata</taxon>
        <taxon>Craniata</taxon>
        <taxon>Vertebrata</taxon>
        <taxon>Euteleostomi</taxon>
        <taxon>Actinopterygii</taxon>
        <taxon>Neopterygii</taxon>
        <taxon>Teleostei</taxon>
        <taxon>Anguilliformes</taxon>
        <taxon>Anguillidae</taxon>
        <taxon>Anguilla</taxon>
    </lineage>
</organism>
<proteinExistence type="predicted"/>
<dbReference type="EMBL" id="GBXM01006647">
    <property type="protein sequence ID" value="JAI01931.1"/>
    <property type="molecule type" value="Transcribed_RNA"/>
</dbReference>
<accession>A0A0E9XJB7</accession>
<dbReference type="AlphaFoldDB" id="A0A0E9XJB7"/>